<dbReference type="SUPFAM" id="SSF53822">
    <property type="entry name" value="Periplasmic binding protein-like I"/>
    <property type="match status" value="1"/>
</dbReference>
<dbReference type="PANTHER" id="PTHR30146:SF153">
    <property type="entry name" value="LACTOSE OPERON REPRESSOR"/>
    <property type="match status" value="1"/>
</dbReference>
<sequence>MGALPQVAAPKQTWSKHMGRDATKQAEEPDQVPAPAPAKLAADPASGDIASGNQRPATIYDVAREAGVSHQTVTRVLKDYPSIRPHTRERVLEALERLDYRPNLTARSLTTGRSHRIGALTHELQQFGPSSVAQGAAAQARESGYLLDIVSLDMSDVAEIEQALDLLHQHDLAGVLALSSNDEMTEAFGRARFRVPAYIATEEDEPFSAHPSELTTVGFPALVNHLAELGHREFLHVAGPEAWMAARNRARAYTSALEARGLHSAGTIHGDWSARSGYEAIAGLGRDIPATAIVAANDQTALGVLRALHERGLKVPEDVSVTGVDDIPDAAYFTPPLTTLQVDFETQGRNAVQQLLSLMNHSTAPETTTLPSRLVVRRSTGPAARR</sequence>
<keyword evidence="1" id="KW-0805">Transcription regulation</keyword>
<reference evidence="6" key="2">
    <citation type="submission" date="2020-09" db="EMBL/GenBank/DDBJ databases">
        <authorList>
            <person name="Sun Q."/>
            <person name="Zhou Y."/>
        </authorList>
    </citation>
    <scope>NUCLEOTIDE SEQUENCE</scope>
    <source>
        <strain evidence="6">CGMCC 4.7398</strain>
    </source>
</reference>
<protein>
    <submittedName>
        <fullName evidence="6">LacI family transcriptional regulator</fullName>
    </submittedName>
</protein>
<dbReference type="Pfam" id="PF00356">
    <property type="entry name" value="LacI"/>
    <property type="match status" value="1"/>
</dbReference>
<gene>
    <name evidence="6" type="ORF">GCM10017772_30700</name>
</gene>
<proteinExistence type="predicted"/>
<dbReference type="InterPro" id="IPR000843">
    <property type="entry name" value="HTH_LacI"/>
</dbReference>
<feature type="compositionally biased region" description="Basic and acidic residues" evidence="4">
    <location>
        <begin position="18"/>
        <end position="27"/>
    </location>
</feature>
<feature type="region of interest" description="Disordered" evidence="4">
    <location>
        <begin position="1"/>
        <end position="53"/>
    </location>
</feature>
<keyword evidence="7" id="KW-1185">Reference proteome</keyword>
<dbReference type="Gene3D" id="3.40.50.2300">
    <property type="match status" value="2"/>
</dbReference>
<keyword evidence="3" id="KW-0804">Transcription</keyword>
<dbReference type="Gene3D" id="1.10.260.40">
    <property type="entry name" value="lambda repressor-like DNA-binding domains"/>
    <property type="match status" value="1"/>
</dbReference>
<dbReference type="SMART" id="SM00354">
    <property type="entry name" value="HTH_LACI"/>
    <property type="match status" value="1"/>
</dbReference>
<reference evidence="6" key="1">
    <citation type="journal article" date="2014" name="Int. J. Syst. Evol. Microbiol.">
        <title>Complete genome sequence of Corynebacterium casei LMG S-19264T (=DSM 44701T), isolated from a smear-ripened cheese.</title>
        <authorList>
            <consortium name="US DOE Joint Genome Institute (JGI-PGF)"/>
            <person name="Walter F."/>
            <person name="Albersmeier A."/>
            <person name="Kalinowski J."/>
            <person name="Ruckert C."/>
        </authorList>
    </citation>
    <scope>NUCLEOTIDE SEQUENCE</scope>
    <source>
        <strain evidence="6">CGMCC 4.7398</strain>
    </source>
</reference>
<evidence type="ECO:0000259" key="5">
    <source>
        <dbReference type="PROSITE" id="PS50932"/>
    </source>
</evidence>
<dbReference type="Proteomes" id="UP000627369">
    <property type="component" value="Unassembled WGS sequence"/>
</dbReference>
<dbReference type="PROSITE" id="PS00356">
    <property type="entry name" value="HTH_LACI_1"/>
    <property type="match status" value="1"/>
</dbReference>
<keyword evidence="2" id="KW-0238">DNA-binding</keyword>
<dbReference type="CDD" id="cd01574">
    <property type="entry name" value="PBP1_LacI"/>
    <property type="match status" value="1"/>
</dbReference>
<dbReference type="EMBL" id="BNAS01000004">
    <property type="protein sequence ID" value="GHH75122.1"/>
    <property type="molecule type" value="Genomic_DNA"/>
</dbReference>
<evidence type="ECO:0000313" key="7">
    <source>
        <dbReference type="Proteomes" id="UP000627369"/>
    </source>
</evidence>
<dbReference type="Pfam" id="PF13377">
    <property type="entry name" value="Peripla_BP_3"/>
    <property type="match status" value="1"/>
</dbReference>
<evidence type="ECO:0000256" key="3">
    <source>
        <dbReference type="ARBA" id="ARBA00023163"/>
    </source>
</evidence>
<dbReference type="InterPro" id="IPR046335">
    <property type="entry name" value="LacI/GalR-like_sensor"/>
</dbReference>
<dbReference type="InterPro" id="IPR028082">
    <property type="entry name" value="Peripla_BP_I"/>
</dbReference>
<comment type="caution">
    <text evidence="6">The sequence shown here is derived from an EMBL/GenBank/DDBJ whole genome shotgun (WGS) entry which is preliminary data.</text>
</comment>
<accession>A0A919FZ06</accession>
<feature type="domain" description="HTH lacI-type" evidence="5">
    <location>
        <begin position="57"/>
        <end position="111"/>
    </location>
</feature>
<evidence type="ECO:0000256" key="4">
    <source>
        <dbReference type="SAM" id="MobiDB-lite"/>
    </source>
</evidence>
<evidence type="ECO:0000256" key="1">
    <source>
        <dbReference type="ARBA" id="ARBA00023015"/>
    </source>
</evidence>
<organism evidence="6 7">
    <name type="scientific">Promicromonospora soli</name>
    <dbReference type="NCBI Taxonomy" id="2035533"/>
    <lineage>
        <taxon>Bacteria</taxon>
        <taxon>Bacillati</taxon>
        <taxon>Actinomycetota</taxon>
        <taxon>Actinomycetes</taxon>
        <taxon>Micrococcales</taxon>
        <taxon>Promicromonosporaceae</taxon>
        <taxon>Promicromonospora</taxon>
    </lineage>
</organism>
<evidence type="ECO:0000256" key="2">
    <source>
        <dbReference type="ARBA" id="ARBA00023125"/>
    </source>
</evidence>
<dbReference type="PANTHER" id="PTHR30146">
    <property type="entry name" value="LACI-RELATED TRANSCRIPTIONAL REPRESSOR"/>
    <property type="match status" value="1"/>
</dbReference>
<dbReference type="GO" id="GO:0000976">
    <property type="term" value="F:transcription cis-regulatory region binding"/>
    <property type="evidence" value="ECO:0007669"/>
    <property type="project" value="TreeGrafter"/>
</dbReference>
<evidence type="ECO:0000313" key="6">
    <source>
        <dbReference type="EMBL" id="GHH75122.1"/>
    </source>
</evidence>
<dbReference type="CDD" id="cd01392">
    <property type="entry name" value="HTH_LacI"/>
    <property type="match status" value="1"/>
</dbReference>
<dbReference type="AlphaFoldDB" id="A0A919FZ06"/>
<dbReference type="SUPFAM" id="SSF47413">
    <property type="entry name" value="lambda repressor-like DNA-binding domains"/>
    <property type="match status" value="1"/>
</dbReference>
<dbReference type="InterPro" id="IPR010982">
    <property type="entry name" value="Lambda_DNA-bd_dom_sf"/>
</dbReference>
<dbReference type="PROSITE" id="PS50932">
    <property type="entry name" value="HTH_LACI_2"/>
    <property type="match status" value="1"/>
</dbReference>
<dbReference type="GO" id="GO:0003700">
    <property type="term" value="F:DNA-binding transcription factor activity"/>
    <property type="evidence" value="ECO:0007669"/>
    <property type="project" value="TreeGrafter"/>
</dbReference>
<name>A0A919FZ06_9MICO</name>